<dbReference type="SUPFAM" id="SSF54593">
    <property type="entry name" value="Glyoxalase/Bleomycin resistance protein/Dihydroxybiphenyl dioxygenase"/>
    <property type="match status" value="1"/>
</dbReference>
<dbReference type="PANTHER" id="PTHR10374:SF30">
    <property type="entry name" value="LACTOYLGLUTATHIONE LYASE"/>
    <property type="match status" value="1"/>
</dbReference>
<evidence type="ECO:0000259" key="13">
    <source>
        <dbReference type="PROSITE" id="PS51819"/>
    </source>
</evidence>
<evidence type="ECO:0000256" key="4">
    <source>
        <dbReference type="ARBA" id="ARBA00018701"/>
    </source>
</evidence>
<dbReference type="EMBL" id="JAYKXN010000008">
    <property type="protein sequence ID" value="KAK7262262.1"/>
    <property type="molecule type" value="Genomic_DNA"/>
</dbReference>
<evidence type="ECO:0000256" key="3">
    <source>
        <dbReference type="ARBA" id="ARBA00012081"/>
    </source>
</evidence>
<dbReference type="Pfam" id="PF00903">
    <property type="entry name" value="Glyoxalase"/>
    <property type="match status" value="1"/>
</dbReference>
<comment type="cofactor">
    <cofactor evidence="11">
        <name>Zn(2+)</name>
        <dbReference type="ChEBI" id="CHEBI:29105"/>
    </cofactor>
    <text evidence="11">Binds 1 zinc ion per subunit. In the homodimer, two zinc ions are bound between subunits.</text>
</comment>
<keyword evidence="6 11" id="KW-0862">Zinc</keyword>
<dbReference type="InterPro" id="IPR037523">
    <property type="entry name" value="VOC_core"/>
</dbReference>
<keyword evidence="7 12" id="KW-0456">Lyase</keyword>
<sequence>MTQVTEMMTQVTMDLEWNIQDLVCLDSQKLWHWASPHSHPHLQNQRYVSSLSYINNLPMAATASLHRFSRLRFIAIPKPFLSPHSIPLSFSPPPKPKKSNPFRLLSMAAEPKESPANNPGLHATPDEATKGYFMQQTMFRIKDPKVTLDFYSRVLGMSLLKRLDFPEMKFSLYFLGYEDTTQAPINPVDRTVWTFSQKATIELTHNWGTENDPEFKGYHNGNSEPRGFGHIGITVDDTYKACERFQNLGVEFVKKPDDGKMKGIAFIKDPDGYWIEIFDLKTIGSVTQTAA</sequence>
<evidence type="ECO:0000256" key="7">
    <source>
        <dbReference type="ARBA" id="ARBA00023239"/>
    </source>
</evidence>
<dbReference type="InterPro" id="IPR029068">
    <property type="entry name" value="Glyas_Bleomycin-R_OHBP_Dase"/>
</dbReference>
<feature type="binding site" evidence="10">
    <location>
        <position position="230"/>
    </location>
    <ligand>
        <name>substrate</name>
        <note>ligand shared between dimeric partners</note>
    </ligand>
</feature>
<evidence type="ECO:0000256" key="2">
    <source>
        <dbReference type="ARBA" id="ARBA00010363"/>
    </source>
</evidence>
<feature type="binding site" evidence="11">
    <location>
        <position position="230"/>
    </location>
    <ligand>
        <name>Zn(2+)</name>
        <dbReference type="ChEBI" id="CHEBI:29105"/>
        <note>ligand shared between dimeric partners</note>
    </ligand>
</feature>
<accession>A0AAN9ERB1</accession>
<feature type="binding site" evidence="10">
    <location>
        <position position="140"/>
    </location>
    <ligand>
        <name>substrate</name>
        <note>ligand shared between dimeric partners</note>
    </ligand>
</feature>
<comment type="function">
    <text evidence="12">Catalyzes the conversion of hemimercaptal, formed from methylglyoxal and glutathione, to S-lactoylglutathione.</text>
</comment>
<feature type="binding site" evidence="10">
    <location>
        <position position="136"/>
    </location>
    <ligand>
        <name>substrate</name>
        <note>ligand shared between dimeric partners</note>
    </ligand>
</feature>
<evidence type="ECO:0000256" key="10">
    <source>
        <dbReference type="PIRSR" id="PIRSR604361-2"/>
    </source>
</evidence>
<evidence type="ECO:0000256" key="6">
    <source>
        <dbReference type="ARBA" id="ARBA00022833"/>
    </source>
</evidence>
<dbReference type="GO" id="GO:0046872">
    <property type="term" value="F:metal ion binding"/>
    <property type="evidence" value="ECO:0007669"/>
    <property type="project" value="UniProtKB-UniRule"/>
</dbReference>
<reference evidence="14 15" key="1">
    <citation type="submission" date="2024-01" db="EMBL/GenBank/DDBJ databases">
        <title>The genomes of 5 underutilized Papilionoideae crops provide insights into root nodulation and disease resistance.</title>
        <authorList>
            <person name="Yuan L."/>
        </authorList>
    </citation>
    <scope>NUCLEOTIDE SEQUENCE [LARGE SCALE GENOMIC DNA]</scope>
    <source>
        <strain evidence="14">LY-2023</strain>
        <tissue evidence="14">Leaf</tissue>
    </source>
</reference>
<dbReference type="Gene3D" id="3.10.180.10">
    <property type="entry name" value="2,3-Dihydroxybiphenyl 1,2-Dioxygenase, domain 1"/>
    <property type="match status" value="1"/>
</dbReference>
<dbReference type="PANTHER" id="PTHR10374">
    <property type="entry name" value="LACTOYLGLUTATHIONE LYASE GLYOXALASE I"/>
    <property type="match status" value="1"/>
</dbReference>
<evidence type="ECO:0000256" key="11">
    <source>
        <dbReference type="PIRSR" id="PIRSR604361-3"/>
    </source>
</evidence>
<dbReference type="EC" id="4.4.1.5" evidence="3 12"/>
<feature type="active site" description="Proton donor/acceptor" evidence="9">
    <location>
        <position position="276"/>
    </location>
</feature>
<dbReference type="CDD" id="cd07233">
    <property type="entry name" value="GlxI_Zn"/>
    <property type="match status" value="1"/>
</dbReference>
<dbReference type="NCBIfam" id="TIGR00068">
    <property type="entry name" value="glyox_I"/>
    <property type="match status" value="1"/>
</dbReference>
<proteinExistence type="inferred from homology"/>
<feature type="binding site" evidence="11">
    <location>
        <position position="202"/>
    </location>
    <ligand>
        <name>Zn(2+)</name>
        <dbReference type="ChEBI" id="CHEBI:29105"/>
        <note>ligand shared between dimeric partners</note>
    </ligand>
</feature>
<feature type="binding site" evidence="11">
    <location>
        <position position="276"/>
    </location>
    <ligand>
        <name>Zn(2+)</name>
        <dbReference type="ChEBI" id="CHEBI:29105"/>
        <note>ligand shared between dimeric partners</note>
    </ligand>
</feature>
<keyword evidence="5 11" id="KW-0479">Metal-binding</keyword>
<evidence type="ECO:0000256" key="9">
    <source>
        <dbReference type="PIRSR" id="PIRSR604361-1"/>
    </source>
</evidence>
<feature type="binding site" evidence="10">
    <location>
        <position position="226"/>
    </location>
    <ligand>
        <name>substrate</name>
        <note>ligand shared between dimeric partners</note>
    </ligand>
</feature>
<gene>
    <name evidence="14" type="ORF">RJT34_29827</name>
</gene>
<evidence type="ECO:0000313" key="14">
    <source>
        <dbReference type="EMBL" id="KAK7262262.1"/>
    </source>
</evidence>
<dbReference type="PROSITE" id="PS51819">
    <property type="entry name" value="VOC"/>
    <property type="match status" value="1"/>
</dbReference>
<comment type="caution">
    <text evidence="14">The sequence shown here is derived from an EMBL/GenBank/DDBJ whole genome shotgun (WGS) entry which is preliminary data.</text>
</comment>
<comment type="pathway">
    <text evidence="1 12">Secondary metabolite metabolism; methylglyoxal degradation; (R)-lactate from methylglyoxal: step 1/2.</text>
</comment>
<feature type="binding site" evidence="11">
    <location>
        <position position="136"/>
    </location>
    <ligand>
        <name>Zn(2+)</name>
        <dbReference type="ChEBI" id="CHEBI:29105"/>
        <note>ligand shared between dimeric partners</note>
    </ligand>
</feature>
<dbReference type="InterPro" id="IPR018146">
    <property type="entry name" value="Glyoxalase_1_CS"/>
</dbReference>
<feature type="domain" description="VOC" evidence="13">
    <location>
        <begin position="133"/>
        <end position="280"/>
    </location>
</feature>
<dbReference type="PROSITE" id="PS00934">
    <property type="entry name" value="GLYOXALASE_I_1"/>
    <property type="match status" value="1"/>
</dbReference>
<evidence type="ECO:0000256" key="1">
    <source>
        <dbReference type="ARBA" id="ARBA00005008"/>
    </source>
</evidence>
<dbReference type="InterPro" id="IPR004361">
    <property type="entry name" value="Glyoxalase_1"/>
</dbReference>
<evidence type="ECO:0000256" key="8">
    <source>
        <dbReference type="ARBA" id="ARBA00048273"/>
    </source>
</evidence>
<dbReference type="GO" id="GO:0004462">
    <property type="term" value="F:lactoylglutathione lyase activity"/>
    <property type="evidence" value="ECO:0007669"/>
    <property type="project" value="UniProtKB-UniRule"/>
</dbReference>
<dbReference type="PROSITE" id="PS00935">
    <property type="entry name" value="GLYOXALASE_I_2"/>
    <property type="match status" value="1"/>
</dbReference>
<protein>
    <recommendedName>
        <fullName evidence="4 12">Lactoylglutathione lyase</fullName>
        <ecNumber evidence="3 12">4.4.1.5</ecNumber>
    </recommendedName>
    <alternativeName>
        <fullName evidence="12">Glyoxalase I</fullName>
    </alternativeName>
</protein>
<feature type="binding site" evidence="10">
    <location>
        <begin position="260"/>
        <end position="261"/>
    </location>
    <ligand>
        <name>substrate</name>
        <note>ligand shared between dimeric partners</note>
    </ligand>
</feature>
<feature type="binding site" evidence="10">
    <location>
        <position position="206"/>
    </location>
    <ligand>
        <name>substrate</name>
        <note>ligand shared between dimeric partners</note>
    </ligand>
</feature>
<evidence type="ECO:0000256" key="12">
    <source>
        <dbReference type="RuleBase" id="RU361179"/>
    </source>
</evidence>
<dbReference type="InterPro" id="IPR004360">
    <property type="entry name" value="Glyas_Fos-R_dOase_dom"/>
</dbReference>
<comment type="catalytic activity">
    <reaction evidence="8 12">
        <text>(R)-S-lactoylglutathione = methylglyoxal + glutathione</text>
        <dbReference type="Rhea" id="RHEA:19069"/>
        <dbReference type="ChEBI" id="CHEBI:17158"/>
        <dbReference type="ChEBI" id="CHEBI:57474"/>
        <dbReference type="ChEBI" id="CHEBI:57925"/>
        <dbReference type="EC" id="4.4.1.5"/>
    </reaction>
</comment>
<organism evidence="14 15">
    <name type="scientific">Clitoria ternatea</name>
    <name type="common">Butterfly pea</name>
    <dbReference type="NCBI Taxonomy" id="43366"/>
    <lineage>
        <taxon>Eukaryota</taxon>
        <taxon>Viridiplantae</taxon>
        <taxon>Streptophyta</taxon>
        <taxon>Embryophyta</taxon>
        <taxon>Tracheophyta</taxon>
        <taxon>Spermatophyta</taxon>
        <taxon>Magnoliopsida</taxon>
        <taxon>eudicotyledons</taxon>
        <taxon>Gunneridae</taxon>
        <taxon>Pentapetalae</taxon>
        <taxon>rosids</taxon>
        <taxon>fabids</taxon>
        <taxon>Fabales</taxon>
        <taxon>Fabaceae</taxon>
        <taxon>Papilionoideae</taxon>
        <taxon>50 kb inversion clade</taxon>
        <taxon>NPAAA clade</taxon>
        <taxon>indigoferoid/millettioid clade</taxon>
        <taxon>Phaseoleae</taxon>
        <taxon>Clitoria</taxon>
    </lineage>
</organism>
<comment type="similarity">
    <text evidence="2 12">Belongs to the glyoxalase I family.</text>
</comment>
<dbReference type="Proteomes" id="UP001359559">
    <property type="component" value="Unassembled WGS sequence"/>
</dbReference>
<keyword evidence="15" id="KW-1185">Reference proteome</keyword>
<name>A0AAN9ERB1_CLITE</name>
<evidence type="ECO:0000313" key="15">
    <source>
        <dbReference type="Proteomes" id="UP001359559"/>
    </source>
</evidence>
<dbReference type="AlphaFoldDB" id="A0AAN9ERB1"/>
<evidence type="ECO:0000256" key="5">
    <source>
        <dbReference type="ARBA" id="ARBA00022723"/>
    </source>
</evidence>